<dbReference type="GO" id="GO:0003677">
    <property type="term" value="F:DNA binding"/>
    <property type="evidence" value="ECO:0007669"/>
    <property type="project" value="UniProtKB-KW"/>
</dbReference>
<keyword evidence="2" id="KW-0805">Transcription regulation</keyword>
<dbReference type="EMBL" id="FWFG01000081">
    <property type="protein sequence ID" value="SLM92990.1"/>
    <property type="molecule type" value="Genomic_DNA"/>
</dbReference>
<gene>
    <name evidence="6" type="ORF">FM110_09100</name>
</gene>
<evidence type="ECO:0000256" key="1">
    <source>
        <dbReference type="ARBA" id="ARBA00009437"/>
    </source>
</evidence>
<keyword evidence="4" id="KW-0804">Transcription</keyword>
<evidence type="ECO:0000256" key="2">
    <source>
        <dbReference type="ARBA" id="ARBA00023015"/>
    </source>
</evidence>
<dbReference type="Proteomes" id="UP000195981">
    <property type="component" value="Unassembled WGS sequence"/>
</dbReference>
<evidence type="ECO:0000313" key="6">
    <source>
        <dbReference type="EMBL" id="SLM92990.1"/>
    </source>
</evidence>
<dbReference type="PROSITE" id="PS50931">
    <property type="entry name" value="HTH_LYSR"/>
    <property type="match status" value="1"/>
</dbReference>
<dbReference type="SUPFAM" id="SSF53850">
    <property type="entry name" value="Periplasmic binding protein-like II"/>
    <property type="match status" value="1"/>
</dbReference>
<dbReference type="PANTHER" id="PTHR30346">
    <property type="entry name" value="TRANSCRIPTIONAL DUAL REGULATOR HCAR-RELATED"/>
    <property type="match status" value="1"/>
</dbReference>
<dbReference type="GO" id="GO:0003700">
    <property type="term" value="F:DNA-binding transcription factor activity"/>
    <property type="evidence" value="ECO:0007669"/>
    <property type="project" value="InterPro"/>
</dbReference>
<dbReference type="OrthoDB" id="3673085at2"/>
<evidence type="ECO:0000259" key="5">
    <source>
        <dbReference type="PROSITE" id="PS50931"/>
    </source>
</evidence>
<accession>A0A1X6X2S9</accession>
<dbReference type="Gene3D" id="3.40.190.290">
    <property type="match status" value="1"/>
</dbReference>
<dbReference type="InterPro" id="IPR036390">
    <property type="entry name" value="WH_DNA-bd_sf"/>
</dbReference>
<dbReference type="SUPFAM" id="SSF46785">
    <property type="entry name" value="Winged helix' DNA-binding domain"/>
    <property type="match status" value="1"/>
</dbReference>
<protein>
    <submittedName>
        <fullName evidence="6">Transcriptional regulator, LysR family</fullName>
    </submittedName>
</protein>
<proteinExistence type="inferred from homology"/>
<keyword evidence="7" id="KW-1185">Reference proteome</keyword>
<evidence type="ECO:0000256" key="3">
    <source>
        <dbReference type="ARBA" id="ARBA00023125"/>
    </source>
</evidence>
<dbReference type="GO" id="GO:0032993">
    <property type="term" value="C:protein-DNA complex"/>
    <property type="evidence" value="ECO:0007669"/>
    <property type="project" value="TreeGrafter"/>
</dbReference>
<organism evidence="6 7">
    <name type="scientific">Brachybacterium nesterenkovii</name>
    <dbReference type="NCBI Taxonomy" id="47847"/>
    <lineage>
        <taxon>Bacteria</taxon>
        <taxon>Bacillati</taxon>
        <taxon>Actinomycetota</taxon>
        <taxon>Actinomycetes</taxon>
        <taxon>Micrococcales</taxon>
        <taxon>Dermabacteraceae</taxon>
        <taxon>Brachybacterium</taxon>
    </lineage>
</organism>
<feature type="domain" description="HTH lysR-type" evidence="5">
    <location>
        <begin position="2"/>
        <end position="59"/>
    </location>
</feature>
<dbReference type="InterPro" id="IPR000847">
    <property type="entry name" value="LysR_HTH_N"/>
</dbReference>
<dbReference type="Pfam" id="PF00126">
    <property type="entry name" value="HTH_1"/>
    <property type="match status" value="1"/>
</dbReference>
<dbReference type="InterPro" id="IPR005119">
    <property type="entry name" value="LysR_subst-bd"/>
</dbReference>
<dbReference type="Pfam" id="PF03466">
    <property type="entry name" value="LysR_substrate"/>
    <property type="match status" value="1"/>
</dbReference>
<evidence type="ECO:0000313" key="7">
    <source>
        <dbReference type="Proteomes" id="UP000195981"/>
    </source>
</evidence>
<reference evidence="6 7" key="1">
    <citation type="submission" date="2017-02" db="EMBL/GenBank/DDBJ databases">
        <authorList>
            <person name="Peterson S.W."/>
        </authorList>
    </citation>
    <scope>NUCLEOTIDE SEQUENCE [LARGE SCALE GENOMIC DNA]</scope>
    <source>
        <strain evidence="6 7">CIP104813</strain>
    </source>
</reference>
<dbReference type="RefSeq" id="WP_087104461.1">
    <property type="nucleotide sequence ID" value="NZ_FWFG01000081.1"/>
</dbReference>
<dbReference type="PANTHER" id="PTHR30346:SF29">
    <property type="entry name" value="LYSR SUBSTRATE-BINDING"/>
    <property type="match status" value="1"/>
</dbReference>
<name>A0A1X6X2S9_9MICO</name>
<sequence>MLDVQRLRLLAELHRLGTVSAVARAQFCSPSAVSQQLARLEREAGVPLLERAGRRVRLTDAALGLVAHADAVAERLERAESELREAAGEVGGLLRIASFQTPLLTIAPRALTALEAEHPALRLVFAQRELPEAIAGLRSHEFDLVLGEEFPGARDALVPGIDRAELIADDLLLVVPERGPWSRPAALSDLHHARWVLEPDDTAAGLWQRAELRRHGIEPAILVETPDPLLQVHFVRTGHAVALIPALVASTHLDGTRALRLPGMPRRSVYTAVRSGRAGHPGIRAVRRALHDAALLDAGLVEAEQVAAESAR</sequence>
<comment type="similarity">
    <text evidence="1">Belongs to the LysR transcriptional regulatory family.</text>
</comment>
<evidence type="ECO:0000256" key="4">
    <source>
        <dbReference type="ARBA" id="ARBA00023163"/>
    </source>
</evidence>
<dbReference type="InterPro" id="IPR036388">
    <property type="entry name" value="WH-like_DNA-bd_sf"/>
</dbReference>
<keyword evidence="3" id="KW-0238">DNA-binding</keyword>
<dbReference type="AlphaFoldDB" id="A0A1X6X2S9"/>
<dbReference type="Gene3D" id="1.10.10.10">
    <property type="entry name" value="Winged helix-like DNA-binding domain superfamily/Winged helix DNA-binding domain"/>
    <property type="match status" value="1"/>
</dbReference>